<dbReference type="Proteomes" id="UP000510930">
    <property type="component" value="Chromosome"/>
</dbReference>
<dbReference type="GO" id="GO:0005737">
    <property type="term" value="C:cytoplasm"/>
    <property type="evidence" value="ECO:0007669"/>
    <property type="project" value="UniProtKB-ARBA"/>
</dbReference>
<organism evidence="4 5">
    <name type="scientific">Carsonella ruddii</name>
    <dbReference type="NCBI Taxonomy" id="114186"/>
    <lineage>
        <taxon>Bacteria</taxon>
        <taxon>Pseudomonadati</taxon>
        <taxon>Pseudomonadota</taxon>
        <taxon>Gammaproteobacteria</taxon>
        <taxon>Oceanospirillales</taxon>
        <taxon>Halomonadaceae</taxon>
        <taxon>Zymobacter group</taxon>
        <taxon>Candidatus Carsonella</taxon>
    </lineage>
</organism>
<dbReference type="AlphaFoldDB" id="A0AAE7G483"/>
<dbReference type="Pfam" id="PF00886">
    <property type="entry name" value="Ribosomal_S16"/>
    <property type="match status" value="1"/>
</dbReference>
<dbReference type="GO" id="GO:0006412">
    <property type="term" value="P:translation"/>
    <property type="evidence" value="ECO:0007669"/>
    <property type="project" value="InterPro"/>
</dbReference>
<dbReference type="InterPro" id="IPR023803">
    <property type="entry name" value="Ribosomal_bS16_dom_sf"/>
</dbReference>
<dbReference type="Gene3D" id="3.30.1320.10">
    <property type="match status" value="1"/>
</dbReference>
<dbReference type="InterPro" id="IPR000307">
    <property type="entry name" value="Ribosomal_bS16"/>
</dbReference>
<protein>
    <recommendedName>
        <fullName evidence="3">30S ribosomal protein S16</fullName>
    </recommendedName>
</protein>
<evidence type="ECO:0000256" key="1">
    <source>
        <dbReference type="ARBA" id="ARBA00022980"/>
    </source>
</evidence>
<gene>
    <name evidence="4" type="ORF">FK493_00835</name>
</gene>
<evidence type="ECO:0000313" key="5">
    <source>
        <dbReference type="Proteomes" id="UP000510930"/>
    </source>
</evidence>
<accession>A0AAE7G483</accession>
<keyword evidence="2" id="KW-0687">Ribonucleoprotein</keyword>
<evidence type="ECO:0000256" key="3">
    <source>
        <dbReference type="ARBA" id="ARBA00035310"/>
    </source>
</evidence>
<evidence type="ECO:0000256" key="2">
    <source>
        <dbReference type="ARBA" id="ARBA00023274"/>
    </source>
</evidence>
<dbReference type="SUPFAM" id="SSF54565">
    <property type="entry name" value="Ribosomal protein S16"/>
    <property type="match status" value="1"/>
</dbReference>
<dbReference type="GO" id="GO:0005840">
    <property type="term" value="C:ribosome"/>
    <property type="evidence" value="ECO:0007669"/>
    <property type="project" value="UniProtKB-KW"/>
</dbReference>
<dbReference type="GO" id="GO:1990904">
    <property type="term" value="C:ribonucleoprotein complex"/>
    <property type="evidence" value="ECO:0007669"/>
    <property type="project" value="UniProtKB-KW"/>
</dbReference>
<name>A0AAE7G483_CARRU</name>
<keyword evidence="1" id="KW-0689">Ribosomal protein</keyword>
<sequence>MNKMVVIRLTKKNKINNFYYINVMYKKKSISGKIIKRIGFYNSLINYGKCFYIDYKFLLYYIKKGAKMSKRLFKILIK</sequence>
<evidence type="ECO:0000313" key="4">
    <source>
        <dbReference type="EMBL" id="QLK14115.1"/>
    </source>
</evidence>
<dbReference type="GO" id="GO:0003735">
    <property type="term" value="F:structural constituent of ribosome"/>
    <property type="evidence" value="ECO:0007669"/>
    <property type="project" value="InterPro"/>
</dbReference>
<proteinExistence type="predicted"/>
<reference evidence="4 5" key="1">
    <citation type="submission" date="2019-06" db="EMBL/GenBank/DDBJ databases">
        <authorList>
            <person name="Petrone J.R."/>
            <person name="Munoz-Beristain A."/>
            <person name="Russell J.T."/>
            <person name="Rios-Glusberger P."/>
            <person name="Triplett E.W."/>
        </authorList>
    </citation>
    <scope>NUCLEOTIDE SEQUENCE [LARGE SCALE GENOMIC DNA]</scope>
    <source>
        <strain evidence="4">JRPAMB4</strain>
    </source>
</reference>
<dbReference type="EMBL" id="CP041245">
    <property type="protein sequence ID" value="QLK14115.1"/>
    <property type="molecule type" value="Genomic_DNA"/>
</dbReference>